<feature type="transmembrane region" description="Helical" evidence="7">
    <location>
        <begin position="12"/>
        <end position="30"/>
    </location>
</feature>
<dbReference type="GO" id="GO:0005886">
    <property type="term" value="C:plasma membrane"/>
    <property type="evidence" value="ECO:0007669"/>
    <property type="project" value="UniProtKB-SubCell"/>
</dbReference>
<dbReference type="InterPro" id="IPR002751">
    <property type="entry name" value="CbiM/NikMN"/>
</dbReference>
<dbReference type="Gene3D" id="1.10.1760.20">
    <property type="match status" value="1"/>
</dbReference>
<evidence type="ECO:0000256" key="3">
    <source>
        <dbReference type="ARBA" id="ARBA00022475"/>
    </source>
</evidence>
<dbReference type="Proteomes" id="UP000186940">
    <property type="component" value="Unassembled WGS sequence"/>
</dbReference>
<dbReference type="PANTHER" id="PTHR34229:SF1">
    <property type="entry name" value="METAL TRANSPORT PROTEIN HI_1621-RELATED"/>
    <property type="match status" value="1"/>
</dbReference>
<dbReference type="NCBIfam" id="NF004905">
    <property type="entry name" value="PRK06265.1-5"/>
    <property type="match status" value="1"/>
</dbReference>
<gene>
    <name evidence="8" type="ORF">SCAL_000383</name>
</gene>
<keyword evidence="4 7" id="KW-0812">Transmembrane</keyword>
<feature type="transmembrane region" description="Helical" evidence="7">
    <location>
        <begin position="100"/>
        <end position="121"/>
    </location>
</feature>
<reference evidence="8" key="1">
    <citation type="submission" date="2016-05" db="EMBL/GenBank/DDBJ databases">
        <title>Microbial consortia oxidize butane by reversing methanogenesis.</title>
        <authorList>
            <person name="Laso-Perez R."/>
            <person name="Richter M."/>
            <person name="Wegener G."/>
            <person name="Musat F."/>
        </authorList>
    </citation>
    <scope>NUCLEOTIDE SEQUENCE [LARGE SCALE GENOMIC DNA]</scope>
    <source>
        <strain evidence="8">BOX2</strain>
    </source>
</reference>
<accession>A0A1F2PBK5</accession>
<comment type="caution">
    <text evidence="8">The sequence shown here is derived from an EMBL/GenBank/DDBJ whole genome shotgun (WGS) entry which is preliminary data.</text>
</comment>
<name>A0A1F2PBK5_9EURY</name>
<dbReference type="STRING" id="1838285.SCAL_000383"/>
<comment type="subcellular location">
    <subcellularLocation>
        <location evidence="1">Cell membrane</location>
        <topology evidence="1">Multi-pass membrane protein</topology>
    </subcellularLocation>
</comment>
<evidence type="ECO:0000256" key="6">
    <source>
        <dbReference type="ARBA" id="ARBA00023136"/>
    </source>
</evidence>
<dbReference type="Pfam" id="PF01891">
    <property type="entry name" value="CbiM"/>
    <property type="match status" value="1"/>
</dbReference>
<dbReference type="PANTHER" id="PTHR34229">
    <property type="entry name" value="METAL TRANSPORT PROTEIN HI_1621-RELATED"/>
    <property type="match status" value="1"/>
</dbReference>
<keyword evidence="2" id="KW-0813">Transport</keyword>
<evidence type="ECO:0000256" key="4">
    <source>
        <dbReference type="ARBA" id="ARBA00022692"/>
    </source>
</evidence>
<evidence type="ECO:0000256" key="1">
    <source>
        <dbReference type="ARBA" id="ARBA00004651"/>
    </source>
</evidence>
<keyword evidence="5 7" id="KW-1133">Transmembrane helix</keyword>
<sequence>MVHISDGVLQPQVWISGFIITGLIIVWALTKMRVEDVPKLSVVTAAVFVASLIHFPVGPTSVHLVLNGFAGVMLGIFAYPAIFIALILQAVLFQHGGITTIGINAINMGVPALLAAGIFRYGMKFDLKNKETIFGAIAGGIGVAGAVLLLSIELLSLGEAFETVTVFVAVAHIPVIVIEAVFTGALAGFLAKVKPEILEGIR</sequence>
<feature type="transmembrane region" description="Helical" evidence="7">
    <location>
        <begin position="37"/>
        <end position="57"/>
    </location>
</feature>
<evidence type="ECO:0000256" key="7">
    <source>
        <dbReference type="SAM" id="Phobius"/>
    </source>
</evidence>
<protein>
    <submittedName>
        <fullName evidence="8">Cobalt transporter CbiM</fullName>
    </submittedName>
</protein>
<organism evidence="8 9">
    <name type="scientific">Candidatus Syntropharchaeum caldarium</name>
    <dbReference type="NCBI Taxonomy" id="1838285"/>
    <lineage>
        <taxon>Archaea</taxon>
        <taxon>Methanobacteriati</taxon>
        <taxon>Methanobacteriota</taxon>
        <taxon>Stenosarchaea group</taxon>
        <taxon>Methanomicrobia</taxon>
        <taxon>Methanosarcinales</taxon>
        <taxon>ANME-2 cluster</taxon>
        <taxon>Candidatus Syntropharchaeum</taxon>
    </lineage>
</organism>
<keyword evidence="3" id="KW-1003">Cell membrane</keyword>
<feature type="transmembrane region" description="Helical" evidence="7">
    <location>
        <begin position="164"/>
        <end position="190"/>
    </location>
</feature>
<evidence type="ECO:0000256" key="5">
    <source>
        <dbReference type="ARBA" id="ARBA00022989"/>
    </source>
</evidence>
<dbReference type="AlphaFoldDB" id="A0A1F2PBK5"/>
<keyword evidence="6 7" id="KW-0472">Membrane</keyword>
<feature type="transmembrane region" description="Helical" evidence="7">
    <location>
        <begin position="133"/>
        <end position="152"/>
    </location>
</feature>
<dbReference type="GO" id="GO:0000041">
    <property type="term" value="P:transition metal ion transport"/>
    <property type="evidence" value="ECO:0007669"/>
    <property type="project" value="InterPro"/>
</dbReference>
<proteinExistence type="predicted"/>
<dbReference type="PATRIC" id="fig|1838285.3.peg.387"/>
<evidence type="ECO:0000313" key="9">
    <source>
        <dbReference type="Proteomes" id="UP000186940"/>
    </source>
</evidence>
<keyword evidence="9" id="KW-1185">Reference proteome</keyword>
<dbReference type="EMBL" id="LYOS01000001">
    <property type="protein sequence ID" value="OFV68707.1"/>
    <property type="molecule type" value="Genomic_DNA"/>
</dbReference>
<feature type="transmembrane region" description="Helical" evidence="7">
    <location>
        <begin position="69"/>
        <end position="93"/>
    </location>
</feature>
<evidence type="ECO:0000313" key="8">
    <source>
        <dbReference type="EMBL" id="OFV68707.1"/>
    </source>
</evidence>
<evidence type="ECO:0000256" key="2">
    <source>
        <dbReference type="ARBA" id="ARBA00022448"/>
    </source>
</evidence>